<keyword evidence="3 4" id="KW-0413">Isomerase</keyword>
<dbReference type="Proteomes" id="UP000829476">
    <property type="component" value="Chromosome"/>
</dbReference>
<evidence type="ECO:0000313" key="7">
    <source>
        <dbReference type="Proteomes" id="UP000829476"/>
    </source>
</evidence>
<dbReference type="InterPro" id="IPR019869">
    <property type="entry name" value="Motility-assoc_PPIase_GldI"/>
</dbReference>
<reference evidence="6 7" key="1">
    <citation type="journal article" date="2018" name="Int. J. Syst. Evol. Microbiol.">
        <title>Zhouia spongiae sp. nov., isolated from a marine sponge.</title>
        <authorList>
            <person name="Zhuang L."/>
            <person name="Lin B."/>
            <person name="Qin F."/>
            <person name="Luo L."/>
        </authorList>
    </citation>
    <scope>NUCLEOTIDE SEQUENCE [LARGE SCALE GENOMIC DNA]</scope>
    <source>
        <strain evidence="6 7">HN-Y44</strain>
    </source>
</reference>
<dbReference type="PROSITE" id="PS50059">
    <property type="entry name" value="FKBP_PPIASE"/>
    <property type="match status" value="1"/>
</dbReference>
<name>A0ABY3YK61_9FLAO</name>
<dbReference type="InterPro" id="IPR001179">
    <property type="entry name" value="PPIase_FKBP_dom"/>
</dbReference>
<comment type="catalytic activity">
    <reaction evidence="1 3 4">
        <text>[protein]-peptidylproline (omega=180) = [protein]-peptidylproline (omega=0)</text>
        <dbReference type="Rhea" id="RHEA:16237"/>
        <dbReference type="Rhea" id="RHEA-COMP:10747"/>
        <dbReference type="Rhea" id="RHEA-COMP:10748"/>
        <dbReference type="ChEBI" id="CHEBI:83833"/>
        <dbReference type="ChEBI" id="CHEBI:83834"/>
        <dbReference type="EC" id="5.2.1.8"/>
    </reaction>
</comment>
<evidence type="ECO:0000313" key="6">
    <source>
        <dbReference type="EMBL" id="UNY97548.1"/>
    </source>
</evidence>
<protein>
    <recommendedName>
        <fullName evidence="4">Peptidyl-prolyl cis-trans isomerase</fullName>
        <ecNumber evidence="4">5.2.1.8</ecNumber>
    </recommendedName>
</protein>
<dbReference type="InterPro" id="IPR046357">
    <property type="entry name" value="PPIase_dom_sf"/>
</dbReference>
<evidence type="ECO:0000256" key="2">
    <source>
        <dbReference type="ARBA" id="ARBA00023110"/>
    </source>
</evidence>
<dbReference type="Gene3D" id="3.10.50.40">
    <property type="match status" value="1"/>
</dbReference>
<proteinExistence type="inferred from homology"/>
<accession>A0ABY3YK61</accession>
<dbReference type="EC" id="5.2.1.8" evidence="4"/>
<dbReference type="PROSITE" id="PS51257">
    <property type="entry name" value="PROKAR_LIPOPROTEIN"/>
    <property type="match status" value="1"/>
</dbReference>
<gene>
    <name evidence="6" type="primary">gldI</name>
    <name evidence="6" type="ORF">MQE36_10680</name>
</gene>
<evidence type="ECO:0000256" key="1">
    <source>
        <dbReference type="ARBA" id="ARBA00000971"/>
    </source>
</evidence>
<evidence type="ECO:0000256" key="4">
    <source>
        <dbReference type="RuleBase" id="RU003915"/>
    </source>
</evidence>
<keyword evidence="7" id="KW-1185">Reference proteome</keyword>
<feature type="domain" description="PPIase FKBP-type" evidence="5">
    <location>
        <begin position="89"/>
        <end position="176"/>
    </location>
</feature>
<sequence length="187" mass="21643">MKRILLILFLTILAVSCNEPEPRKPVSRKTGSFLRESIERNKDLLRKEETSIKSIIDKDTTHTYLNSSNGYWYYYNVKNTLSSYTPKTDDVVMINYNIRTLENDTIYTNEEIGNIKFKVDKEDYFPGLRTGIKLMKKGEEITFLFPSVMGYGYHGDDHKIGTNQPLISTIKLIDIIEIAKDSLNNEN</sequence>
<evidence type="ECO:0000259" key="5">
    <source>
        <dbReference type="PROSITE" id="PS50059"/>
    </source>
</evidence>
<dbReference type="RefSeq" id="WP_242935960.1">
    <property type="nucleotide sequence ID" value="NZ_CP094326.1"/>
</dbReference>
<organism evidence="6 7">
    <name type="scientific">Zhouia spongiae</name>
    <dbReference type="NCBI Taxonomy" id="2202721"/>
    <lineage>
        <taxon>Bacteria</taxon>
        <taxon>Pseudomonadati</taxon>
        <taxon>Bacteroidota</taxon>
        <taxon>Flavobacteriia</taxon>
        <taxon>Flavobacteriales</taxon>
        <taxon>Flavobacteriaceae</taxon>
        <taxon>Zhouia</taxon>
    </lineage>
</organism>
<comment type="similarity">
    <text evidence="4">Belongs to the FKBP-type PPIase family.</text>
</comment>
<keyword evidence="2 3" id="KW-0697">Rotamase</keyword>
<evidence type="ECO:0000256" key="3">
    <source>
        <dbReference type="PROSITE-ProRule" id="PRU00277"/>
    </source>
</evidence>
<dbReference type="NCBIfam" id="TIGR03516">
    <property type="entry name" value="ppisom_GldI"/>
    <property type="match status" value="1"/>
</dbReference>
<dbReference type="SUPFAM" id="SSF54534">
    <property type="entry name" value="FKBP-like"/>
    <property type="match status" value="1"/>
</dbReference>
<dbReference type="EMBL" id="CP094326">
    <property type="protein sequence ID" value="UNY97548.1"/>
    <property type="molecule type" value="Genomic_DNA"/>
</dbReference>
<dbReference type="Pfam" id="PF00254">
    <property type="entry name" value="FKBP_C"/>
    <property type="match status" value="1"/>
</dbReference>